<dbReference type="OrthoDB" id="995910at2759"/>
<gene>
    <name evidence="2" type="ORF">Gogos_020481</name>
</gene>
<feature type="region of interest" description="Disordered" evidence="1">
    <location>
        <begin position="95"/>
        <end position="136"/>
    </location>
</feature>
<feature type="compositionally biased region" description="Polar residues" evidence="1">
    <location>
        <begin position="104"/>
        <end position="114"/>
    </location>
</feature>
<dbReference type="AlphaFoldDB" id="A0A7J9CZZ2"/>
<proteinExistence type="predicted"/>
<dbReference type="EMBL" id="JABEZY010258398">
    <property type="protein sequence ID" value="MBA0753855.1"/>
    <property type="molecule type" value="Genomic_DNA"/>
</dbReference>
<reference evidence="2 3" key="1">
    <citation type="journal article" date="2019" name="Genome Biol. Evol.">
        <title>Insights into the evolution of the New World diploid cottons (Gossypium, subgenus Houzingenia) based on genome sequencing.</title>
        <authorList>
            <person name="Grover C.E."/>
            <person name="Arick M.A. 2nd"/>
            <person name="Thrash A."/>
            <person name="Conover J.L."/>
            <person name="Sanders W.S."/>
            <person name="Peterson D.G."/>
            <person name="Frelichowski J.E."/>
            <person name="Scheffler J.A."/>
            <person name="Scheffler B.E."/>
            <person name="Wendel J.F."/>
        </authorList>
    </citation>
    <scope>NUCLEOTIDE SEQUENCE [LARGE SCALE GENOMIC DNA]</scope>
    <source>
        <strain evidence="2">5</strain>
        <tissue evidence="2">Leaf</tissue>
    </source>
</reference>
<evidence type="ECO:0000313" key="2">
    <source>
        <dbReference type="EMBL" id="MBA0753855.1"/>
    </source>
</evidence>
<dbReference type="Proteomes" id="UP000593579">
    <property type="component" value="Unassembled WGS sequence"/>
</dbReference>
<protein>
    <submittedName>
        <fullName evidence="2">Uncharacterized protein</fullName>
    </submittedName>
</protein>
<keyword evidence="3" id="KW-1185">Reference proteome</keyword>
<accession>A0A7J9CZZ2</accession>
<evidence type="ECO:0000313" key="3">
    <source>
        <dbReference type="Proteomes" id="UP000593579"/>
    </source>
</evidence>
<name>A0A7J9CZZ2_GOSGO</name>
<evidence type="ECO:0000256" key="1">
    <source>
        <dbReference type="SAM" id="MobiDB-lite"/>
    </source>
</evidence>
<sequence>MALCKENWTLVKYHRWERFCVTPKENTYVELQRKQIIGWNQRRKEKIDVLALLKRKEQVTAWKGTSRSTEEKLDGMIRWMRVRWTNRSSKEKRTIMRRHFYRNTPHQRGPSSKAQPDMHLQRVGAPTKDIARGREK</sequence>
<comment type="caution">
    <text evidence="2">The sequence shown here is derived from an EMBL/GenBank/DDBJ whole genome shotgun (WGS) entry which is preliminary data.</text>
</comment>
<organism evidence="2 3">
    <name type="scientific">Gossypium gossypioides</name>
    <name type="common">Mexican cotton</name>
    <name type="synonym">Selera gossypioides</name>
    <dbReference type="NCBI Taxonomy" id="34282"/>
    <lineage>
        <taxon>Eukaryota</taxon>
        <taxon>Viridiplantae</taxon>
        <taxon>Streptophyta</taxon>
        <taxon>Embryophyta</taxon>
        <taxon>Tracheophyta</taxon>
        <taxon>Spermatophyta</taxon>
        <taxon>Magnoliopsida</taxon>
        <taxon>eudicotyledons</taxon>
        <taxon>Gunneridae</taxon>
        <taxon>Pentapetalae</taxon>
        <taxon>rosids</taxon>
        <taxon>malvids</taxon>
        <taxon>Malvales</taxon>
        <taxon>Malvaceae</taxon>
        <taxon>Malvoideae</taxon>
        <taxon>Gossypium</taxon>
    </lineage>
</organism>